<keyword evidence="5 15" id="KW-0812">Transmembrane</keyword>
<dbReference type="InterPro" id="IPR038178">
    <property type="entry name" value="Kringle_sf"/>
</dbReference>
<dbReference type="PROSITE" id="PS00021">
    <property type="entry name" value="KRINGLE_1"/>
    <property type="match status" value="1"/>
</dbReference>
<keyword evidence="9 17" id="KW-0472">Membrane</keyword>
<dbReference type="InterPro" id="IPR013320">
    <property type="entry name" value="ConA-like_dom_sf"/>
</dbReference>
<feature type="compositionally biased region" description="Low complexity" evidence="16">
    <location>
        <begin position="1218"/>
        <end position="1234"/>
    </location>
</feature>
<feature type="compositionally biased region" description="Low complexity" evidence="16">
    <location>
        <begin position="1156"/>
        <end position="1168"/>
    </location>
</feature>
<gene>
    <name evidence="21" type="ORF">DGYR_LOCUS1487</name>
</gene>
<keyword evidence="12 15" id="KW-0407">Ion channel</keyword>
<feature type="domain" description="Kringle" evidence="19">
    <location>
        <begin position="442"/>
        <end position="513"/>
    </location>
</feature>
<dbReference type="CDD" id="cd01099">
    <property type="entry name" value="PAN_AP_HGF"/>
    <property type="match status" value="1"/>
</dbReference>
<dbReference type="InterPro" id="IPR001873">
    <property type="entry name" value="ENaC"/>
</dbReference>
<dbReference type="InterPro" id="IPR002172">
    <property type="entry name" value="LDrepeatLR_classA_rpt"/>
</dbReference>
<dbReference type="CDD" id="cd00112">
    <property type="entry name" value="LDLa"/>
    <property type="match status" value="3"/>
</dbReference>
<sequence length="2090" mass="239801">MAEVLYRKNPMFKPKQAWNEKSKIFSFPFRLNSRLQKEDDHYQYETKFGRCKSESKKTSWDKTYEFTQETAFHGVKYITSGHNIFRKIFWALFTFTAVAFFLYVLGHRIKTYRAFPKSVNVEVVYTNRLRFPTLTICNQNFFRTTKTFEMGLFDRIEDVFGGSEDSGILLKDFNEESCEDKLIKTPRKYLKGFESLYNSFNDVTEKVCKSLCLDFADKTCNSVTYNLKTKVCYITRITKDTAGSVLIDSNVTNYFERERCNGEKSAVSCNFDDDQEFCKFYQDTDDDFDWARHKGQTGTFKTGPSEDHTTGRGYYIYVEATNRKAGHSAKLISPFLQARKKICMEFYYNMFGVQAGLLTIKRRETNKVESIIWSRTVPSDTTEWSRTVVELQPGLFQVVIEGVIADGPLGDVAVDDIRIGDCKTILPECKYNKYGSEFQGSTFTSSNTNKSCIKWTEMLSVINKTVVKERFEFPGTSLEEAENYCRNPNRDPKGPWCYVSTDGEREYCDIPFCACKKDDFLCTNNNCIPKYKLCNGKDDCGDNSDEEKTCSSSANCDFENTFVSGYRNRNTSTKTIEWKRFRGSTKSSGSGYSNLRFDYTKKSSLGHYMLVDSSVAGQPVGELAQLLSPVINENSQQNCLRFYYYMFNFHEDPSKMGNLTVKLYFNDLDIRPLYRIVGRQPDGWQSAWVTIPQTNLSYSLLFEVKIGEQFTSDIAIDDIKLDFGESCEELLNIPIKPVPLDPAEFLCKYGDKINKTKFCDGVEDCPDGSDELQDECIQRNNVSCIFDHDYMCGYKIEGLNRTMWQKSELVIDGVKEKVIETRHLLNFGFATEVISPVFELKEKGCLEIKIYVRYLRSLFYRFRVYQQYEKSRRLLLDLNPGNMLVKKWDKVLVPVHLGKSKVVIVRHSLNPYPWKEFGDFLAIKEIQLHNEKCTSVHKSWGGFSKTCKFNSPDLCGFSQTYDDNHIRFASTKYYFASEGMASLALTTDVTDILKPYRLISPEFNITKPSCFQFWFQYSTIHLDKSQAARQFAVYWESNGTEEKIWNISKNVQLYGTKWTKAELKEGYGRLIFEVFGKFHYNSINIVNYTITEGHCPLPEDVCKSTKYCSSVPYCIQSYFYCDGILDCPMEEDENNCTICGHRNTKWCPKKKDEFSGSGSSGDNDLNSGSGSGSNSGGNEIQSESGSGLGLGLVSGAGSGSGSGSDSGSGSEQRLQLRSKSGSESDSEQDSSSNENDWKNQDTFDNNNKLSLPQLPGLFFTGTTGLNDNLQSQKLLYSNTSDIEIESLKIWEKMKNQTIGTVESITVNNLRRFHTDAAHEKQNLIHKCSWEGVPCSHLNFSSILTDYGYCHTFNWNEDNILTTTKTGSSSGLTLILNVEEYEYMKGPQNDAGVKMFLHNANEVPFVRDLGFAAAPGLHSLVSVQYSENVGLPDPWGVCGTKPLKYFPKYTYSACERECETDAVVKQCGCRNSFMPPEADRNQTVYCTTDQYFNCLVHTRGTLGSNKKNCKCVEPCTITGYQSSLSYSAISSLSVEKLLSINTQTLKNNFYKVEHLKQRIAGSNFVNDLKILENVLHSFNALYKYAKVNTLSYEKSIFYKLRRCMDRMLSIYRSDMELIYPILNQYYDAYEEAYGTSRLAMKSSFESIQIKSAAVLQKALNSSKYTDVKNDEMISLVAEYNTTIDLIDRFQIYVEERKSPFILNVTTTDKLPPKQYITESRAEQCDEYKKKNIFLINSIIRTLSLLDAKQLKWEFKRDYSSLSKNGKEYMGCLEEYYSIVKHFGEWQEEKEKSIKALLRDEGLFPEIQNFDFEAEWEEIDYVKEKVLDFMEEYMKHSTNKLDNKHNLDSSIINQAISNINSFIRKIQTRLVDTMRNKVSVTSRSIKSGYSDAIERIERIFPYQSEKGREILSSISQNLSIWWRPRANVEEPSTPYRGDLYLSIPSNLTTFREKLLEINLQEILDEYFAPVRSSLAHFENFMSDLEANLIKPLQQLSTSINDYIIKTKINEKFVLDNFITVDVFFAQLKYQKIEQQVAYDISNFFSEVGGFLGLFLGGSVLSLLELFDFMLNLLTRRLHLKSSKVSDSTITLK</sequence>
<dbReference type="PRINTS" id="PR00020">
    <property type="entry name" value="MAMDOMAIN"/>
</dbReference>
<evidence type="ECO:0000256" key="8">
    <source>
        <dbReference type="ARBA" id="ARBA00023065"/>
    </source>
</evidence>
<feature type="transmembrane region" description="Helical" evidence="17">
    <location>
        <begin position="88"/>
        <end position="106"/>
    </location>
</feature>
<dbReference type="SUPFAM" id="SSF57414">
    <property type="entry name" value="Hairpin loop containing domain-like"/>
    <property type="match status" value="1"/>
</dbReference>
<accession>A0A7I8V9G9</accession>
<name>A0A7I8V9G9_9ANNE</name>
<evidence type="ECO:0000256" key="1">
    <source>
        <dbReference type="ARBA" id="ARBA00004141"/>
    </source>
</evidence>
<dbReference type="PROSITE" id="PS50070">
    <property type="entry name" value="KRINGLE_2"/>
    <property type="match status" value="1"/>
</dbReference>
<comment type="caution">
    <text evidence="21">The sequence shown here is derived from an EMBL/GenBank/DDBJ whole genome shotgun (WGS) entry which is preliminary data.</text>
</comment>
<feature type="disulfide bond" evidence="14">
    <location>
        <begin position="522"/>
        <end position="540"/>
    </location>
</feature>
<keyword evidence="4 13" id="KW-0420">Kringle</keyword>
<dbReference type="GO" id="GO:0005886">
    <property type="term" value="C:plasma membrane"/>
    <property type="evidence" value="ECO:0007669"/>
    <property type="project" value="TreeGrafter"/>
</dbReference>
<dbReference type="OrthoDB" id="6502088at2759"/>
<feature type="disulfide bond" evidence="14">
    <location>
        <begin position="1102"/>
        <end position="1114"/>
    </location>
</feature>
<keyword evidence="7" id="KW-0915">Sodium</keyword>
<feature type="region of interest" description="Disordered" evidence="16">
    <location>
        <begin position="1156"/>
        <end position="1246"/>
    </location>
</feature>
<keyword evidence="6 17" id="KW-1133">Transmembrane helix</keyword>
<feature type="domain" description="MAM" evidence="18">
    <location>
        <begin position="554"/>
        <end position="729"/>
    </location>
</feature>
<dbReference type="SMART" id="SM00137">
    <property type="entry name" value="MAM"/>
    <property type="match status" value="2"/>
</dbReference>
<dbReference type="SMART" id="SM00192">
    <property type="entry name" value="LDLa"/>
    <property type="match status" value="3"/>
</dbReference>
<comment type="caution">
    <text evidence="13">Lacks conserved residue(s) required for the propagation of feature annotation.</text>
</comment>
<dbReference type="SUPFAM" id="SSF57424">
    <property type="entry name" value="LDL receptor-like module"/>
    <property type="match status" value="2"/>
</dbReference>
<evidence type="ECO:0000256" key="6">
    <source>
        <dbReference type="ARBA" id="ARBA00022989"/>
    </source>
</evidence>
<dbReference type="InterPro" id="IPR000001">
    <property type="entry name" value="Kringle"/>
</dbReference>
<evidence type="ECO:0000259" key="18">
    <source>
        <dbReference type="PROSITE" id="PS50060"/>
    </source>
</evidence>
<evidence type="ECO:0000256" key="10">
    <source>
        <dbReference type="ARBA" id="ARBA00023157"/>
    </source>
</evidence>
<evidence type="ECO:0000256" key="17">
    <source>
        <dbReference type="SAM" id="Phobius"/>
    </source>
</evidence>
<dbReference type="PRINTS" id="PR00261">
    <property type="entry name" value="LDLRECEPTOR"/>
</dbReference>
<evidence type="ECO:0000259" key="20">
    <source>
        <dbReference type="PROSITE" id="PS50948"/>
    </source>
</evidence>
<dbReference type="EMBL" id="CAJFCJ010000002">
    <property type="protein sequence ID" value="CAD5112316.1"/>
    <property type="molecule type" value="Genomic_DNA"/>
</dbReference>
<dbReference type="InterPro" id="IPR023415">
    <property type="entry name" value="LDLR_class-A_CS"/>
</dbReference>
<evidence type="ECO:0000256" key="9">
    <source>
        <dbReference type="ARBA" id="ARBA00023136"/>
    </source>
</evidence>
<proteinExistence type="inferred from homology"/>
<dbReference type="PROSITE" id="PS00740">
    <property type="entry name" value="MAM_1"/>
    <property type="match status" value="1"/>
</dbReference>
<feature type="disulfide bond" evidence="14">
    <location>
        <begin position="515"/>
        <end position="527"/>
    </location>
</feature>
<keyword evidence="10 13" id="KW-1015">Disulfide bond</keyword>
<evidence type="ECO:0000256" key="15">
    <source>
        <dbReference type="RuleBase" id="RU000679"/>
    </source>
</evidence>
<dbReference type="SUPFAM" id="SSF57440">
    <property type="entry name" value="Kringle-like"/>
    <property type="match status" value="1"/>
</dbReference>
<dbReference type="PROSITE" id="PS50060">
    <property type="entry name" value="MAM_2"/>
    <property type="match status" value="2"/>
</dbReference>
<feature type="disulfide bond" evidence="13">
    <location>
        <begin position="485"/>
        <end position="508"/>
    </location>
</feature>
<dbReference type="PROSITE" id="PS50948">
    <property type="entry name" value="PAN"/>
    <property type="match status" value="1"/>
</dbReference>
<dbReference type="Pfam" id="PF00024">
    <property type="entry name" value="PAN_1"/>
    <property type="match status" value="1"/>
</dbReference>
<evidence type="ECO:0000313" key="22">
    <source>
        <dbReference type="Proteomes" id="UP000549394"/>
    </source>
</evidence>
<evidence type="ECO:0000256" key="4">
    <source>
        <dbReference type="ARBA" id="ARBA00022572"/>
    </source>
</evidence>
<comment type="subcellular location">
    <subcellularLocation>
        <location evidence="1">Membrane</location>
        <topology evidence="1">Multi-pass membrane protein</topology>
    </subcellularLocation>
</comment>
<dbReference type="Gene3D" id="4.10.400.10">
    <property type="entry name" value="Low-density Lipoprotein Receptor"/>
    <property type="match status" value="2"/>
</dbReference>
<dbReference type="InterPro" id="IPR000998">
    <property type="entry name" value="MAM_dom"/>
</dbReference>
<dbReference type="Pfam" id="PF00057">
    <property type="entry name" value="Ldl_recept_a"/>
    <property type="match status" value="1"/>
</dbReference>
<evidence type="ECO:0000256" key="5">
    <source>
        <dbReference type="ARBA" id="ARBA00022692"/>
    </source>
</evidence>
<dbReference type="InterPro" id="IPR018056">
    <property type="entry name" value="Kringle_CS"/>
</dbReference>
<evidence type="ECO:0000256" key="12">
    <source>
        <dbReference type="ARBA" id="ARBA00023303"/>
    </source>
</evidence>
<dbReference type="Gene3D" id="2.60.120.200">
    <property type="match status" value="3"/>
</dbReference>
<feature type="compositionally biased region" description="Gly residues" evidence="16">
    <location>
        <begin position="1186"/>
        <end position="1206"/>
    </location>
</feature>
<dbReference type="GO" id="GO:0015280">
    <property type="term" value="F:ligand-gated sodium channel activity"/>
    <property type="evidence" value="ECO:0007669"/>
    <property type="project" value="TreeGrafter"/>
</dbReference>
<dbReference type="Gene3D" id="3.50.4.10">
    <property type="entry name" value="Hepatocyte Growth Factor"/>
    <property type="match status" value="1"/>
</dbReference>
<organism evidence="21 22">
    <name type="scientific">Dimorphilus gyrociliatus</name>
    <dbReference type="NCBI Taxonomy" id="2664684"/>
    <lineage>
        <taxon>Eukaryota</taxon>
        <taxon>Metazoa</taxon>
        <taxon>Spiralia</taxon>
        <taxon>Lophotrochozoa</taxon>
        <taxon>Annelida</taxon>
        <taxon>Polychaeta</taxon>
        <taxon>Polychaeta incertae sedis</taxon>
        <taxon>Dinophilidae</taxon>
        <taxon>Dimorphilus</taxon>
    </lineage>
</organism>
<dbReference type="PROSITE" id="PS01206">
    <property type="entry name" value="ASC"/>
    <property type="match status" value="1"/>
</dbReference>
<feature type="domain" description="MAM" evidence="18">
    <location>
        <begin position="267"/>
        <end position="424"/>
    </location>
</feature>
<dbReference type="SMART" id="SM00130">
    <property type="entry name" value="KR"/>
    <property type="match status" value="1"/>
</dbReference>
<reference evidence="21 22" key="1">
    <citation type="submission" date="2020-08" db="EMBL/GenBank/DDBJ databases">
        <authorList>
            <person name="Hejnol A."/>
        </authorList>
    </citation>
    <scope>NUCLEOTIDE SEQUENCE [LARGE SCALE GENOMIC DNA]</scope>
</reference>
<evidence type="ECO:0000256" key="16">
    <source>
        <dbReference type="SAM" id="MobiDB-lite"/>
    </source>
</evidence>
<feature type="domain" description="Apple" evidence="20">
    <location>
        <begin position="178"/>
        <end position="260"/>
    </location>
</feature>
<evidence type="ECO:0000256" key="13">
    <source>
        <dbReference type="PROSITE-ProRule" id="PRU00121"/>
    </source>
</evidence>
<dbReference type="PROSITE" id="PS50068">
    <property type="entry name" value="LDLRA_2"/>
    <property type="match status" value="3"/>
</dbReference>
<dbReference type="Gene3D" id="1.10.287.820">
    <property type="entry name" value="Acid-sensing ion channel domain"/>
    <property type="match status" value="1"/>
</dbReference>
<evidence type="ECO:0000313" key="21">
    <source>
        <dbReference type="EMBL" id="CAD5112316.1"/>
    </source>
</evidence>
<dbReference type="PROSITE" id="PS01209">
    <property type="entry name" value="LDLRA_1"/>
    <property type="match status" value="1"/>
</dbReference>
<dbReference type="PANTHER" id="PTHR11690:SF222">
    <property type="entry name" value="AMILORIDE-SENSITIVE SODIUM CHANNEL SUBUNIT GAMMA"/>
    <property type="match status" value="1"/>
</dbReference>
<keyword evidence="3 15" id="KW-0894">Sodium channel</keyword>
<keyword evidence="22" id="KW-1185">Reference proteome</keyword>
<keyword evidence="11 15" id="KW-0739">Sodium transport</keyword>
<dbReference type="CDD" id="cd06263">
    <property type="entry name" value="MAM"/>
    <property type="match status" value="2"/>
</dbReference>
<dbReference type="SUPFAM" id="SSF49899">
    <property type="entry name" value="Concanavalin A-like lectins/glucanases"/>
    <property type="match status" value="3"/>
</dbReference>
<dbReference type="Pfam" id="PF00858">
    <property type="entry name" value="ASC"/>
    <property type="match status" value="2"/>
</dbReference>
<evidence type="ECO:0000256" key="14">
    <source>
        <dbReference type="PROSITE-ProRule" id="PRU00124"/>
    </source>
</evidence>
<evidence type="ECO:0000256" key="2">
    <source>
        <dbReference type="ARBA" id="ARBA00022448"/>
    </source>
</evidence>
<evidence type="ECO:0000256" key="7">
    <source>
        <dbReference type="ARBA" id="ARBA00023053"/>
    </source>
</evidence>
<dbReference type="Gene3D" id="2.60.470.10">
    <property type="entry name" value="Acid-sensing ion channels like domains"/>
    <property type="match status" value="1"/>
</dbReference>
<evidence type="ECO:0000256" key="3">
    <source>
        <dbReference type="ARBA" id="ARBA00022461"/>
    </source>
</evidence>
<feature type="disulfide bond" evidence="14">
    <location>
        <begin position="747"/>
        <end position="765"/>
    </location>
</feature>
<dbReference type="Gene3D" id="2.40.20.10">
    <property type="entry name" value="Plasminogen Kringle 4"/>
    <property type="match status" value="1"/>
</dbReference>
<protein>
    <submittedName>
        <fullName evidence="21">DgyrCDS1542</fullName>
    </submittedName>
</protein>
<dbReference type="Pfam" id="PF00051">
    <property type="entry name" value="Kringle"/>
    <property type="match status" value="1"/>
</dbReference>
<dbReference type="Pfam" id="PF00629">
    <property type="entry name" value="MAM"/>
    <property type="match status" value="3"/>
</dbReference>
<evidence type="ECO:0000259" key="19">
    <source>
        <dbReference type="PROSITE" id="PS50070"/>
    </source>
</evidence>
<feature type="disulfide bond" evidence="14">
    <location>
        <begin position="1121"/>
        <end position="1136"/>
    </location>
</feature>
<dbReference type="Gene3D" id="1.10.287.770">
    <property type="entry name" value="YojJ-like"/>
    <property type="match status" value="1"/>
</dbReference>
<dbReference type="InterPro" id="IPR036055">
    <property type="entry name" value="LDL_receptor-like_sf"/>
</dbReference>
<dbReference type="PANTHER" id="PTHR11690">
    <property type="entry name" value="AMILORIDE-SENSITIVE SODIUM CHANNEL-RELATED"/>
    <property type="match status" value="1"/>
</dbReference>
<feature type="transmembrane region" description="Helical" evidence="17">
    <location>
        <begin position="2048"/>
        <end position="2071"/>
    </location>
</feature>
<dbReference type="InterPro" id="IPR013806">
    <property type="entry name" value="Kringle-like"/>
</dbReference>
<keyword evidence="2 15" id="KW-0813">Transport</keyword>
<dbReference type="InterPro" id="IPR020903">
    <property type="entry name" value="ENaC_CS"/>
</dbReference>
<dbReference type="InterPro" id="IPR003609">
    <property type="entry name" value="Pan_app"/>
</dbReference>
<comment type="similarity">
    <text evidence="15">Belongs to the amiloride-sensitive sodium channel (TC 1.A.6) family.</text>
</comment>
<feature type="compositionally biased region" description="Low complexity" evidence="16">
    <location>
        <begin position="1176"/>
        <end position="1185"/>
    </location>
</feature>
<keyword evidence="8 15" id="KW-0406">Ion transport</keyword>
<evidence type="ECO:0000256" key="11">
    <source>
        <dbReference type="ARBA" id="ARBA00023201"/>
    </source>
</evidence>
<dbReference type="Proteomes" id="UP000549394">
    <property type="component" value="Unassembled WGS sequence"/>
</dbReference>